<dbReference type="EC" id="3.4.-.-" evidence="8"/>
<gene>
    <name evidence="10" type="ORF">CH376_10690</name>
    <name evidence="9" type="ORF">CH380_19475</name>
</gene>
<name>A0A2M9YJB4_9LEPT</name>
<proteinExistence type="inferred from homology"/>
<evidence type="ECO:0000256" key="1">
    <source>
        <dbReference type="ARBA" id="ARBA00008136"/>
    </source>
</evidence>
<evidence type="ECO:0000256" key="3">
    <source>
        <dbReference type="ARBA" id="ARBA00022763"/>
    </source>
</evidence>
<dbReference type="AlphaFoldDB" id="A0A2M9YJB4"/>
<dbReference type="RefSeq" id="WP_100787422.1">
    <property type="nucleotide sequence ID" value="NZ_NPDU01000024.1"/>
</dbReference>
<dbReference type="PANTHER" id="PTHR13604">
    <property type="entry name" value="DC12-RELATED"/>
    <property type="match status" value="1"/>
</dbReference>
<dbReference type="Pfam" id="PF02586">
    <property type="entry name" value="SRAP"/>
    <property type="match status" value="1"/>
</dbReference>
<evidence type="ECO:0000313" key="11">
    <source>
        <dbReference type="Proteomes" id="UP000232149"/>
    </source>
</evidence>
<evidence type="ECO:0000313" key="10">
    <source>
        <dbReference type="EMBL" id="PJZ61864.1"/>
    </source>
</evidence>
<accession>A0A2M9YJB4</accession>
<dbReference type="Proteomes" id="UP000232188">
    <property type="component" value="Unassembled WGS sequence"/>
</dbReference>
<evidence type="ECO:0000256" key="4">
    <source>
        <dbReference type="ARBA" id="ARBA00022801"/>
    </source>
</evidence>
<keyword evidence="11" id="KW-1185">Reference proteome</keyword>
<dbReference type="InterPro" id="IPR036590">
    <property type="entry name" value="SRAP-like"/>
</dbReference>
<dbReference type="InterPro" id="IPR003738">
    <property type="entry name" value="SRAP"/>
</dbReference>
<keyword evidence="2 8" id="KW-0645">Protease</keyword>
<dbReference type="Proteomes" id="UP000232149">
    <property type="component" value="Unassembled WGS sequence"/>
</dbReference>
<protein>
    <recommendedName>
        <fullName evidence="8">Abasic site processing protein</fullName>
        <ecNumber evidence="8">3.4.-.-</ecNumber>
    </recommendedName>
</protein>
<dbReference type="Gene3D" id="3.90.1680.10">
    <property type="entry name" value="SOS response associated peptidase-like"/>
    <property type="match status" value="1"/>
</dbReference>
<sequence>MCFHNSMSADAMSLKKRYNAELIHPEKFQPIYHENAFQHRPRPIITGDNPKFIQNFVWGLIPSWTKTEVSAKEIQEYTPNARSESVFEKPSFRGVIRSKRCLIPSTGFFEWQDFKGKKYPYFIFLKDQEIFSFAGIWDSWKNPASKETIYSFSILTTDANKFMSRIHNSKKRMPLILPKKEEGAWINPDLKDEKEIRKLFKIFPEEKMEAYTISKLITSRKENSNTLEVNLEFSYPELTEENLF</sequence>
<keyword evidence="7" id="KW-0456">Lyase</keyword>
<keyword evidence="5" id="KW-0190">Covalent protein-DNA linkage</keyword>
<evidence type="ECO:0000256" key="2">
    <source>
        <dbReference type="ARBA" id="ARBA00022670"/>
    </source>
</evidence>
<dbReference type="EMBL" id="NPDV01000022">
    <property type="protein sequence ID" value="PJZ51627.1"/>
    <property type="molecule type" value="Genomic_DNA"/>
</dbReference>
<dbReference type="EMBL" id="NPDU01000024">
    <property type="protein sequence ID" value="PJZ61864.1"/>
    <property type="molecule type" value="Genomic_DNA"/>
</dbReference>
<dbReference type="SUPFAM" id="SSF143081">
    <property type="entry name" value="BB1717-like"/>
    <property type="match status" value="1"/>
</dbReference>
<evidence type="ECO:0000256" key="5">
    <source>
        <dbReference type="ARBA" id="ARBA00023124"/>
    </source>
</evidence>
<dbReference type="GO" id="GO:0006508">
    <property type="term" value="P:proteolysis"/>
    <property type="evidence" value="ECO:0007669"/>
    <property type="project" value="UniProtKB-KW"/>
</dbReference>
<organism evidence="9 12">
    <name type="scientific">Leptospira adleri</name>
    <dbReference type="NCBI Taxonomy" id="2023186"/>
    <lineage>
        <taxon>Bacteria</taxon>
        <taxon>Pseudomonadati</taxon>
        <taxon>Spirochaetota</taxon>
        <taxon>Spirochaetia</taxon>
        <taxon>Leptospirales</taxon>
        <taxon>Leptospiraceae</taxon>
        <taxon>Leptospira</taxon>
    </lineage>
</organism>
<evidence type="ECO:0000256" key="8">
    <source>
        <dbReference type="RuleBase" id="RU364100"/>
    </source>
</evidence>
<dbReference type="GO" id="GO:0008233">
    <property type="term" value="F:peptidase activity"/>
    <property type="evidence" value="ECO:0007669"/>
    <property type="project" value="UniProtKB-KW"/>
</dbReference>
<dbReference type="GO" id="GO:0106300">
    <property type="term" value="P:protein-DNA covalent cross-linking repair"/>
    <property type="evidence" value="ECO:0007669"/>
    <property type="project" value="InterPro"/>
</dbReference>
<dbReference type="GO" id="GO:0016829">
    <property type="term" value="F:lyase activity"/>
    <property type="evidence" value="ECO:0007669"/>
    <property type="project" value="UniProtKB-KW"/>
</dbReference>
<evidence type="ECO:0000256" key="6">
    <source>
        <dbReference type="ARBA" id="ARBA00023125"/>
    </source>
</evidence>
<keyword evidence="3" id="KW-0227">DNA damage</keyword>
<keyword evidence="6" id="KW-0238">DNA-binding</keyword>
<comment type="caution">
    <text evidence="9">The sequence shown here is derived from an EMBL/GenBank/DDBJ whole genome shotgun (WGS) entry which is preliminary data.</text>
</comment>
<keyword evidence="4 8" id="KW-0378">Hydrolase</keyword>
<evidence type="ECO:0000313" key="9">
    <source>
        <dbReference type="EMBL" id="PJZ51627.1"/>
    </source>
</evidence>
<reference evidence="11 12" key="1">
    <citation type="submission" date="2017-07" db="EMBL/GenBank/DDBJ databases">
        <title>Leptospira spp. isolated from tropical soils.</title>
        <authorList>
            <person name="Thibeaux R."/>
            <person name="Iraola G."/>
            <person name="Ferres I."/>
            <person name="Bierque E."/>
            <person name="Girault D."/>
            <person name="Soupe-Gilbert M.-E."/>
            <person name="Picardeau M."/>
            <person name="Goarant C."/>
        </authorList>
    </citation>
    <scope>NUCLEOTIDE SEQUENCE [LARGE SCALE GENOMIC DNA]</scope>
    <source>
        <strain evidence="9 12">FH2-B-C1</strain>
        <strain evidence="10 11">FH2-B-D1</strain>
    </source>
</reference>
<comment type="similarity">
    <text evidence="1 8">Belongs to the SOS response-associated peptidase family.</text>
</comment>
<dbReference type="PANTHER" id="PTHR13604:SF0">
    <property type="entry name" value="ABASIC SITE PROCESSING PROTEIN HMCES"/>
    <property type="match status" value="1"/>
</dbReference>
<evidence type="ECO:0000313" key="12">
    <source>
        <dbReference type="Proteomes" id="UP000232188"/>
    </source>
</evidence>
<evidence type="ECO:0000256" key="7">
    <source>
        <dbReference type="ARBA" id="ARBA00023239"/>
    </source>
</evidence>
<dbReference type="GO" id="GO:0003697">
    <property type="term" value="F:single-stranded DNA binding"/>
    <property type="evidence" value="ECO:0007669"/>
    <property type="project" value="InterPro"/>
</dbReference>